<organism evidence="1 2">
    <name type="scientific">Saccharomyces cerevisiae (strain AWRI1631)</name>
    <name type="common">Baker's yeast</name>
    <dbReference type="NCBI Taxonomy" id="545124"/>
    <lineage>
        <taxon>Eukaryota</taxon>
        <taxon>Fungi</taxon>
        <taxon>Dikarya</taxon>
        <taxon>Ascomycota</taxon>
        <taxon>Saccharomycotina</taxon>
        <taxon>Saccharomycetes</taxon>
        <taxon>Saccharomycetales</taxon>
        <taxon>Saccharomycetaceae</taxon>
        <taxon>Saccharomyces</taxon>
    </lineage>
</organism>
<gene>
    <name evidence="1" type="ORF">AWRI1631_70510</name>
</gene>
<dbReference type="AlphaFoldDB" id="B5VIC9"/>
<comment type="caution">
    <text evidence="1">The sequence shown here is derived from an EMBL/GenBank/DDBJ whole genome shotgun (WGS) entry which is preliminary data.</text>
</comment>
<evidence type="ECO:0000313" key="1">
    <source>
        <dbReference type="EMBL" id="EDZ72315.1"/>
    </source>
</evidence>
<dbReference type="EMBL" id="ABSV01000825">
    <property type="protein sequence ID" value="EDZ72315.1"/>
    <property type="molecule type" value="Genomic_DNA"/>
</dbReference>
<evidence type="ECO:0000313" key="2">
    <source>
        <dbReference type="Proteomes" id="UP000008988"/>
    </source>
</evidence>
<sequence length="43" mass="5046">MTMTTTTTTTTTMMKTIIMKNKVIKASRIVDINLQNMNKRRKR</sequence>
<dbReference type="Proteomes" id="UP000008988">
    <property type="component" value="Unassembled WGS sequence"/>
</dbReference>
<protein>
    <submittedName>
        <fullName evidence="1">Uncharacterized protein</fullName>
    </submittedName>
</protein>
<name>B5VIC9_YEAS6</name>
<proteinExistence type="predicted"/>
<accession>B5VIC9</accession>
<reference evidence="1 2" key="1">
    <citation type="journal article" date="2008" name="FEMS Yeast Res.">
        <title>Comparative genome analysis of a Saccharomyces cerevisiae wine strain.</title>
        <authorList>
            <person name="Borneman A.R."/>
            <person name="Forgan A.H."/>
            <person name="Pretorius I.S."/>
            <person name="Chambers P.J."/>
        </authorList>
    </citation>
    <scope>NUCLEOTIDE SEQUENCE [LARGE SCALE GENOMIC DNA]</scope>
    <source>
        <strain evidence="1 2">AWRI1631</strain>
    </source>
</reference>